<sequence length="282" mass="30278">MASLDLGAAKETRPMRRDKPRRLPRALTTVFWFALAWGLLIGLWELGTAQGFLNDRILPPPSETIPFLLSGGANVGFGVQKAGLIDAVVVTLGRIAIGLSCGLGLAVLVGALIVEFVPARRLFMPIVQTIAPISPVAWIPFAIAIVGIGDPAAIFVVFMAIFGSMAVAAVAAFDAVPGEYVKVATTLGAGRLRIWFRVLLPGALPGIMTMTRMSLFGAWMAVLAGEMAGINSGLGYLIMMGQQMYNMKLVMSGIITIGAIGFLLDRVMLLIQHRVLWWERRT</sequence>
<keyword evidence="2 7" id="KW-0813">Transport</keyword>
<dbReference type="RefSeq" id="WP_109907361.1">
    <property type="nucleotide sequence ID" value="NZ_QGLE01000011.1"/>
</dbReference>
<evidence type="ECO:0000256" key="7">
    <source>
        <dbReference type="RuleBase" id="RU363032"/>
    </source>
</evidence>
<evidence type="ECO:0000256" key="3">
    <source>
        <dbReference type="ARBA" id="ARBA00022475"/>
    </source>
</evidence>
<dbReference type="PANTHER" id="PTHR30151:SF0">
    <property type="entry name" value="ABC TRANSPORTER PERMEASE PROTEIN MJ0413-RELATED"/>
    <property type="match status" value="1"/>
</dbReference>
<comment type="similarity">
    <text evidence="7">Belongs to the binding-protein-dependent transport system permease family.</text>
</comment>
<dbReference type="Pfam" id="PF00528">
    <property type="entry name" value="BPD_transp_1"/>
    <property type="match status" value="1"/>
</dbReference>
<evidence type="ECO:0000256" key="1">
    <source>
        <dbReference type="ARBA" id="ARBA00004651"/>
    </source>
</evidence>
<feature type="transmembrane region" description="Helical" evidence="7">
    <location>
        <begin position="194"/>
        <end position="210"/>
    </location>
</feature>
<evidence type="ECO:0000313" key="10">
    <source>
        <dbReference type="Proteomes" id="UP000245461"/>
    </source>
</evidence>
<dbReference type="GO" id="GO:0005886">
    <property type="term" value="C:plasma membrane"/>
    <property type="evidence" value="ECO:0007669"/>
    <property type="project" value="UniProtKB-SubCell"/>
</dbReference>
<feature type="domain" description="ABC transmembrane type-1" evidence="8">
    <location>
        <begin position="84"/>
        <end position="272"/>
    </location>
</feature>
<evidence type="ECO:0000256" key="5">
    <source>
        <dbReference type="ARBA" id="ARBA00022989"/>
    </source>
</evidence>
<organism evidence="9 10">
    <name type="scientific">Zavarzinia aquatilis</name>
    <dbReference type="NCBI Taxonomy" id="2211142"/>
    <lineage>
        <taxon>Bacteria</taxon>
        <taxon>Pseudomonadati</taxon>
        <taxon>Pseudomonadota</taxon>
        <taxon>Alphaproteobacteria</taxon>
        <taxon>Rhodospirillales</taxon>
        <taxon>Zavarziniaceae</taxon>
        <taxon>Zavarzinia</taxon>
    </lineage>
</organism>
<feature type="transmembrane region" description="Helical" evidence="7">
    <location>
        <begin position="249"/>
        <end position="271"/>
    </location>
</feature>
<keyword evidence="6 7" id="KW-0472">Membrane</keyword>
<evidence type="ECO:0000256" key="2">
    <source>
        <dbReference type="ARBA" id="ARBA00022448"/>
    </source>
</evidence>
<comment type="caution">
    <text evidence="9">The sequence shown here is derived from an EMBL/GenBank/DDBJ whole genome shotgun (WGS) entry which is preliminary data.</text>
</comment>
<reference evidence="9 10" key="1">
    <citation type="submission" date="2018-05" db="EMBL/GenBank/DDBJ databases">
        <title>Zavarzinia sp. HR-AS.</title>
        <authorList>
            <person name="Lee Y."/>
            <person name="Jeon C.O."/>
        </authorList>
    </citation>
    <scope>NUCLEOTIDE SEQUENCE [LARGE SCALE GENOMIC DNA]</scope>
    <source>
        <strain evidence="9 10">HR-AS</strain>
    </source>
</reference>
<keyword evidence="5 7" id="KW-1133">Transmembrane helix</keyword>
<dbReference type="InterPro" id="IPR000515">
    <property type="entry name" value="MetI-like"/>
</dbReference>
<dbReference type="EMBL" id="QGLE01000011">
    <property type="protein sequence ID" value="PWR19478.1"/>
    <property type="molecule type" value="Genomic_DNA"/>
</dbReference>
<proteinExistence type="inferred from homology"/>
<dbReference type="CDD" id="cd06261">
    <property type="entry name" value="TM_PBP2"/>
    <property type="match status" value="1"/>
</dbReference>
<evidence type="ECO:0000256" key="6">
    <source>
        <dbReference type="ARBA" id="ARBA00023136"/>
    </source>
</evidence>
<evidence type="ECO:0000259" key="8">
    <source>
        <dbReference type="PROSITE" id="PS50928"/>
    </source>
</evidence>
<feature type="transmembrane region" description="Helical" evidence="7">
    <location>
        <begin position="23"/>
        <end position="44"/>
    </location>
</feature>
<dbReference type="OrthoDB" id="8138334at2"/>
<dbReference type="Proteomes" id="UP000245461">
    <property type="component" value="Unassembled WGS sequence"/>
</dbReference>
<dbReference type="SUPFAM" id="SSF161098">
    <property type="entry name" value="MetI-like"/>
    <property type="match status" value="1"/>
</dbReference>
<feature type="transmembrane region" description="Helical" evidence="7">
    <location>
        <begin position="152"/>
        <end position="173"/>
    </location>
</feature>
<keyword evidence="10" id="KW-1185">Reference proteome</keyword>
<feature type="transmembrane region" description="Helical" evidence="7">
    <location>
        <begin position="95"/>
        <end position="114"/>
    </location>
</feature>
<name>A0A317DXM1_9PROT</name>
<keyword evidence="4 7" id="KW-0812">Transmembrane</keyword>
<gene>
    <name evidence="9" type="ORF">DKG74_16950</name>
</gene>
<comment type="subcellular location">
    <subcellularLocation>
        <location evidence="1 7">Cell membrane</location>
        <topology evidence="1 7">Multi-pass membrane protein</topology>
    </subcellularLocation>
</comment>
<dbReference type="PROSITE" id="PS50928">
    <property type="entry name" value="ABC_TM1"/>
    <property type="match status" value="1"/>
</dbReference>
<feature type="transmembrane region" description="Helical" evidence="7">
    <location>
        <begin position="216"/>
        <end position="237"/>
    </location>
</feature>
<dbReference type="Gene3D" id="1.10.3720.10">
    <property type="entry name" value="MetI-like"/>
    <property type="match status" value="1"/>
</dbReference>
<dbReference type="PANTHER" id="PTHR30151">
    <property type="entry name" value="ALKANE SULFONATE ABC TRANSPORTER-RELATED, MEMBRANE SUBUNIT"/>
    <property type="match status" value="1"/>
</dbReference>
<feature type="transmembrane region" description="Helical" evidence="7">
    <location>
        <begin position="126"/>
        <end position="146"/>
    </location>
</feature>
<protein>
    <submittedName>
        <fullName evidence="9">ABC transporter permease</fullName>
    </submittedName>
</protein>
<dbReference type="InterPro" id="IPR035906">
    <property type="entry name" value="MetI-like_sf"/>
</dbReference>
<keyword evidence="3" id="KW-1003">Cell membrane</keyword>
<dbReference type="GO" id="GO:0055085">
    <property type="term" value="P:transmembrane transport"/>
    <property type="evidence" value="ECO:0007669"/>
    <property type="project" value="InterPro"/>
</dbReference>
<evidence type="ECO:0000256" key="4">
    <source>
        <dbReference type="ARBA" id="ARBA00022692"/>
    </source>
</evidence>
<accession>A0A317DXM1</accession>
<dbReference type="AlphaFoldDB" id="A0A317DXM1"/>
<evidence type="ECO:0000313" key="9">
    <source>
        <dbReference type="EMBL" id="PWR19478.1"/>
    </source>
</evidence>